<comment type="subcellular location">
    <subcellularLocation>
        <location evidence="1">Cytoplasm</location>
    </subcellularLocation>
</comment>
<dbReference type="AlphaFoldDB" id="A0A367KDT8"/>
<feature type="region of interest" description="Disordered" evidence="6">
    <location>
        <begin position="873"/>
        <end position="910"/>
    </location>
</feature>
<name>A0A367KDT8_RHIAZ</name>
<dbReference type="InterPro" id="IPR054548">
    <property type="entry name" value="SCP160-like_KH"/>
</dbReference>
<feature type="domain" description="K Homology" evidence="7">
    <location>
        <begin position="556"/>
        <end position="625"/>
    </location>
</feature>
<dbReference type="OrthoDB" id="10027144at2759"/>
<dbReference type="PROSITE" id="PS50084">
    <property type="entry name" value="KH_TYPE_1"/>
    <property type="match status" value="4"/>
</dbReference>
<keyword evidence="3" id="KW-0677">Repeat</keyword>
<organism evidence="8 9">
    <name type="scientific">Rhizopus azygosporus</name>
    <name type="common">Rhizopus microsporus var. azygosporus</name>
    <dbReference type="NCBI Taxonomy" id="86630"/>
    <lineage>
        <taxon>Eukaryota</taxon>
        <taxon>Fungi</taxon>
        <taxon>Fungi incertae sedis</taxon>
        <taxon>Mucoromycota</taxon>
        <taxon>Mucoromycotina</taxon>
        <taxon>Mucoromycetes</taxon>
        <taxon>Mucorales</taxon>
        <taxon>Mucorineae</taxon>
        <taxon>Rhizopodaceae</taxon>
        <taxon>Rhizopus</taxon>
    </lineage>
</organism>
<feature type="domain" description="K Homology" evidence="7">
    <location>
        <begin position="165"/>
        <end position="240"/>
    </location>
</feature>
<accession>A0A367KDT8</accession>
<evidence type="ECO:0000256" key="4">
    <source>
        <dbReference type="ARBA" id="ARBA00022884"/>
    </source>
</evidence>
<dbReference type="PANTHER" id="PTHR10627:SF31">
    <property type="entry name" value="DODECA-SATELLITE-BINDING PROTEIN 1, ISOFORM A"/>
    <property type="match status" value="1"/>
</dbReference>
<feature type="compositionally biased region" description="Polar residues" evidence="6">
    <location>
        <begin position="833"/>
        <end position="845"/>
    </location>
</feature>
<evidence type="ECO:0000256" key="6">
    <source>
        <dbReference type="SAM" id="MobiDB-lite"/>
    </source>
</evidence>
<gene>
    <name evidence="8" type="ORF">CU097_014565</name>
</gene>
<dbReference type="PANTHER" id="PTHR10627">
    <property type="entry name" value="SCP160"/>
    <property type="match status" value="1"/>
</dbReference>
<evidence type="ECO:0000256" key="3">
    <source>
        <dbReference type="ARBA" id="ARBA00022737"/>
    </source>
</evidence>
<proteinExistence type="predicted"/>
<feature type="region of interest" description="Disordered" evidence="6">
    <location>
        <begin position="832"/>
        <end position="856"/>
    </location>
</feature>
<feature type="region of interest" description="Disordered" evidence="6">
    <location>
        <begin position="140"/>
        <end position="165"/>
    </location>
</feature>
<dbReference type="SMART" id="SM00322">
    <property type="entry name" value="KH"/>
    <property type="match status" value="8"/>
</dbReference>
<evidence type="ECO:0000313" key="8">
    <source>
        <dbReference type="EMBL" id="RCI00337.1"/>
    </source>
</evidence>
<keyword evidence="2" id="KW-0963">Cytoplasm</keyword>
<evidence type="ECO:0000259" key="7">
    <source>
        <dbReference type="SMART" id="SM00322"/>
    </source>
</evidence>
<feature type="domain" description="K Homology" evidence="7">
    <location>
        <begin position="320"/>
        <end position="396"/>
    </location>
</feature>
<feature type="domain" description="K Homology" evidence="7">
    <location>
        <begin position="707"/>
        <end position="790"/>
    </location>
</feature>
<feature type="region of interest" description="Disordered" evidence="6">
    <location>
        <begin position="78"/>
        <end position="109"/>
    </location>
</feature>
<evidence type="ECO:0000313" key="9">
    <source>
        <dbReference type="Proteomes" id="UP000252139"/>
    </source>
</evidence>
<dbReference type="STRING" id="86630.A0A367KDT8"/>
<reference evidence="8 9" key="1">
    <citation type="journal article" date="2018" name="G3 (Bethesda)">
        <title>Phylogenetic and Phylogenomic Definition of Rhizopus Species.</title>
        <authorList>
            <person name="Gryganskyi A.P."/>
            <person name="Golan J."/>
            <person name="Dolatabadi S."/>
            <person name="Mondo S."/>
            <person name="Robb S."/>
            <person name="Idnurm A."/>
            <person name="Muszewska A."/>
            <person name="Steczkiewicz K."/>
            <person name="Masonjones S."/>
            <person name="Liao H.L."/>
            <person name="Gajdeczka M.T."/>
            <person name="Anike F."/>
            <person name="Vuek A."/>
            <person name="Anishchenko I.M."/>
            <person name="Voigt K."/>
            <person name="de Hoog G.S."/>
            <person name="Smith M.E."/>
            <person name="Heitman J."/>
            <person name="Vilgalys R."/>
            <person name="Stajich J.E."/>
        </authorList>
    </citation>
    <scope>NUCLEOTIDE SEQUENCE [LARGE SCALE GENOMIC DNA]</scope>
    <source>
        <strain evidence="8 9">CBS 357.93</strain>
    </source>
</reference>
<evidence type="ECO:0000256" key="5">
    <source>
        <dbReference type="PROSITE-ProRule" id="PRU00117"/>
    </source>
</evidence>
<feature type="domain" description="K Homology" evidence="7">
    <location>
        <begin position="633"/>
        <end position="698"/>
    </location>
</feature>
<dbReference type="Pfam" id="PF00013">
    <property type="entry name" value="KH_1"/>
    <property type="match status" value="5"/>
</dbReference>
<evidence type="ECO:0000256" key="2">
    <source>
        <dbReference type="ARBA" id="ARBA00022490"/>
    </source>
</evidence>
<sequence>MASNESSLDSLPPSAQLALLHAQAAAAAAAANVTNTELNTTTTTTTTMTETVATIAEEDKFVPSPDDPVVMDNSHFEPLISGDFPTPIGKKPVTPVKKETPSTKKNLDLSSEAAFPSLSASASPRTPVVSGWSANAASRLKSSPQAPVRTRAMAPSATGKKNTSTPITDVLELPANQQIANAQNKPLGFKGNADVIQKVMNRTGTNIIASTNRSGTTTCLIQGQPADVARAKKELINGLLIKRVYSVDIPVSVRRFIIGPKGTTLRQIEEKSNTRINFARKEEEDFDENDPDDTIPLTIVGYVTDIMIAKEEIEKIVAEKRAKQTIKIDQFDAKYYPFIAGPHNSNIKKLEEEFDVKIHVPFIAIDGNNVNSSPITITGDKEKAQAAKQALEKNYVTIESTGTVVSINASKRQQKYFRGNSEIFKEIFNETGCTVELPSQDDASESIVVRGPETQVVQALSLVMAKVKAVHISVLDLAQIYSSYGKDSLTYARYALKYLLDKRALKGIEKEHNVQTSVPSDEELEKSVYVEFISKEEKDAAIAQLALTNAVRKLTPDRFSTIKIDAYLHQHILNTYRARIQRIKEAQQVDIIFPGEKDQDVLIVYEGDDKAAVKDALAAASAALKEIVSDSSDYVSKSLSIPANYHDLIRGPKGTTLNAVLGLNSGVTVRFGPNDTVEVRGFSKQVNHAISEINKTYQEAQDKNFAKPYSSEFSIPSNFSAHVIGKSGANINKLKEDFGVRIDFGDSDKTEEKVNGKDSKKKAAPPVKVTIQGIKTNVEAAKAHINAQVAMLADQVTLSLKVPKEFHRYLIGPSGRYVKKLEDKYNVFIKFPKSTQGDESPSTGNPDEILVRGGKKSANAAKEELLELYEYEKEEQEKRKERELKQKQYEEKRNAEEKRKAEEKASKKSQ</sequence>
<dbReference type="InterPro" id="IPR004087">
    <property type="entry name" value="KH_dom"/>
</dbReference>
<keyword evidence="4 5" id="KW-0694">RNA-binding</keyword>
<protein>
    <recommendedName>
        <fullName evidence="7">K Homology domain-containing protein</fullName>
    </recommendedName>
</protein>
<dbReference type="EMBL" id="PJQL01000066">
    <property type="protein sequence ID" value="RCI00337.1"/>
    <property type="molecule type" value="Genomic_DNA"/>
</dbReference>
<dbReference type="Pfam" id="PF22952">
    <property type="entry name" value="KH_11"/>
    <property type="match status" value="1"/>
</dbReference>
<feature type="compositionally biased region" description="Basic and acidic residues" evidence="6">
    <location>
        <begin position="96"/>
        <end position="107"/>
    </location>
</feature>
<dbReference type="Proteomes" id="UP000252139">
    <property type="component" value="Unassembled WGS sequence"/>
</dbReference>
<dbReference type="SUPFAM" id="SSF54791">
    <property type="entry name" value="Eukaryotic type KH-domain (KH-domain type I)"/>
    <property type="match status" value="6"/>
</dbReference>
<dbReference type="Pfam" id="PF24668">
    <property type="entry name" value="KH_Vigilin"/>
    <property type="match status" value="1"/>
</dbReference>
<dbReference type="Gene3D" id="3.30.1370.10">
    <property type="entry name" value="K Homology domain, type 1"/>
    <property type="match status" value="7"/>
</dbReference>
<feature type="compositionally biased region" description="Basic and acidic residues" evidence="6">
    <location>
        <begin position="875"/>
        <end position="910"/>
    </location>
</feature>
<dbReference type="InterPro" id="IPR057778">
    <property type="entry name" value="KH_Vigilin_N"/>
</dbReference>
<dbReference type="GO" id="GO:0005737">
    <property type="term" value="C:cytoplasm"/>
    <property type="evidence" value="ECO:0007669"/>
    <property type="project" value="TreeGrafter"/>
</dbReference>
<dbReference type="InterPro" id="IPR004088">
    <property type="entry name" value="KH_dom_type_1"/>
</dbReference>
<feature type="domain" description="K Homology" evidence="7">
    <location>
        <begin position="401"/>
        <end position="468"/>
    </location>
</feature>
<feature type="domain" description="K Homology" evidence="7">
    <location>
        <begin position="794"/>
        <end position="870"/>
    </location>
</feature>
<evidence type="ECO:0000256" key="1">
    <source>
        <dbReference type="ARBA" id="ARBA00004496"/>
    </source>
</evidence>
<dbReference type="InterPro" id="IPR036612">
    <property type="entry name" value="KH_dom_type_1_sf"/>
</dbReference>
<comment type="caution">
    <text evidence="8">The sequence shown here is derived from an EMBL/GenBank/DDBJ whole genome shotgun (WGS) entry which is preliminary data.</text>
</comment>
<keyword evidence="9" id="KW-1185">Reference proteome</keyword>
<dbReference type="GO" id="GO:0003729">
    <property type="term" value="F:mRNA binding"/>
    <property type="evidence" value="ECO:0007669"/>
    <property type="project" value="TreeGrafter"/>
</dbReference>
<feature type="domain" description="K Homology" evidence="7">
    <location>
        <begin position="241"/>
        <end position="318"/>
    </location>
</feature>